<feature type="region of interest" description="Disordered" evidence="1">
    <location>
        <begin position="112"/>
        <end position="134"/>
    </location>
</feature>
<organism evidence="2 3">
    <name type="scientific">Xylaria bambusicola</name>
    <dbReference type="NCBI Taxonomy" id="326684"/>
    <lineage>
        <taxon>Eukaryota</taxon>
        <taxon>Fungi</taxon>
        <taxon>Dikarya</taxon>
        <taxon>Ascomycota</taxon>
        <taxon>Pezizomycotina</taxon>
        <taxon>Sordariomycetes</taxon>
        <taxon>Xylariomycetidae</taxon>
        <taxon>Xylariales</taxon>
        <taxon>Xylariaceae</taxon>
        <taxon>Xylaria</taxon>
    </lineage>
</organism>
<dbReference type="Proteomes" id="UP001305414">
    <property type="component" value="Unassembled WGS sequence"/>
</dbReference>
<evidence type="ECO:0000313" key="2">
    <source>
        <dbReference type="EMBL" id="KAK5629875.1"/>
    </source>
</evidence>
<proteinExistence type="predicted"/>
<dbReference type="AlphaFoldDB" id="A0AAN7UCW0"/>
<feature type="compositionally biased region" description="Low complexity" evidence="1">
    <location>
        <begin position="115"/>
        <end position="127"/>
    </location>
</feature>
<name>A0AAN7UCW0_9PEZI</name>
<evidence type="ECO:0000313" key="3">
    <source>
        <dbReference type="Proteomes" id="UP001305414"/>
    </source>
</evidence>
<reference evidence="2 3" key="1">
    <citation type="submission" date="2023-10" db="EMBL/GenBank/DDBJ databases">
        <title>Draft genome sequence of Xylaria bambusicola isolate GMP-LS, the root and basal stem rot pathogen of sugarcane in Indonesia.</title>
        <authorList>
            <person name="Selvaraj P."/>
            <person name="Muralishankar V."/>
            <person name="Muruganantham S."/>
            <person name="Sp S."/>
            <person name="Haryani S."/>
            <person name="Lau K.J.X."/>
            <person name="Naqvi N.I."/>
        </authorList>
    </citation>
    <scope>NUCLEOTIDE SEQUENCE [LARGE SCALE GENOMIC DNA]</scope>
    <source>
        <strain evidence="2">GMP-LS</strain>
    </source>
</reference>
<protein>
    <submittedName>
        <fullName evidence="2">Uncharacterized protein</fullName>
    </submittedName>
</protein>
<gene>
    <name evidence="2" type="ORF">RRF57_005590</name>
</gene>
<dbReference type="EMBL" id="JAWHQM010000013">
    <property type="protein sequence ID" value="KAK5629875.1"/>
    <property type="molecule type" value="Genomic_DNA"/>
</dbReference>
<accession>A0AAN7UCW0</accession>
<sequence length="177" mass="19294">MLDLLAAFIVSSLSPISTSQISILLESIAATSWSPLGEKDIDLTGSPGVKVRIHWACSSSSAHILIVPSSEPDAKYPGLVSRENTTVLILSVWPLSIRGDFSELASLHESQTHISPSSAPDASSLPSQEKETDLKGPSRCLISLGFRVYEFRFQIRRSRKLAAARYLESGEKVREGR</sequence>
<keyword evidence="3" id="KW-1185">Reference proteome</keyword>
<comment type="caution">
    <text evidence="2">The sequence shown here is derived from an EMBL/GenBank/DDBJ whole genome shotgun (WGS) entry which is preliminary data.</text>
</comment>
<evidence type="ECO:0000256" key="1">
    <source>
        <dbReference type="SAM" id="MobiDB-lite"/>
    </source>
</evidence>